<dbReference type="PROSITE" id="PS50865">
    <property type="entry name" value="ZF_MYND_2"/>
    <property type="match status" value="1"/>
</dbReference>
<evidence type="ECO:0000256" key="2">
    <source>
        <dbReference type="ARBA" id="ARBA00022771"/>
    </source>
</evidence>
<dbReference type="Pfam" id="PF01753">
    <property type="entry name" value="zf-MYND"/>
    <property type="match status" value="1"/>
</dbReference>
<evidence type="ECO:0000313" key="6">
    <source>
        <dbReference type="Proteomes" id="UP000515146"/>
    </source>
</evidence>
<feature type="domain" description="MYND-type" evidence="5">
    <location>
        <begin position="32"/>
        <end position="72"/>
    </location>
</feature>
<evidence type="ECO:0000256" key="3">
    <source>
        <dbReference type="ARBA" id="ARBA00022833"/>
    </source>
</evidence>
<dbReference type="RefSeq" id="XP_027195720.1">
    <property type="nucleotide sequence ID" value="XM_027339919.1"/>
</dbReference>
<dbReference type="InterPro" id="IPR050869">
    <property type="entry name" value="H3K4_H4K5_MeTrfase"/>
</dbReference>
<keyword evidence="2 4" id="KW-0863">Zinc-finger</keyword>
<name>A0A6P6XQP4_DERPT</name>
<dbReference type="InParanoid" id="A0A6P6XQP4"/>
<protein>
    <submittedName>
        <fullName evidence="7">N-lysine methyltransferase SMYD2-like</fullName>
    </submittedName>
</protein>
<dbReference type="GO" id="GO:0005634">
    <property type="term" value="C:nucleus"/>
    <property type="evidence" value="ECO:0007669"/>
    <property type="project" value="TreeGrafter"/>
</dbReference>
<keyword evidence="3" id="KW-0862">Zinc</keyword>
<reference evidence="7" key="1">
    <citation type="submission" date="2025-08" db="UniProtKB">
        <authorList>
            <consortium name="RefSeq"/>
        </authorList>
    </citation>
    <scope>IDENTIFICATION</scope>
    <source>
        <strain evidence="7">Airmid</strain>
    </source>
</reference>
<dbReference type="Gene3D" id="1.10.220.160">
    <property type="match status" value="1"/>
</dbReference>
<dbReference type="KEGG" id="dpte:113790274"/>
<proteinExistence type="predicted"/>
<dbReference type="PANTHER" id="PTHR12197:SF291">
    <property type="entry name" value="SET AND MYND DOMAIN-CONTAINING PROTEIN DDB_G0277331"/>
    <property type="match status" value="1"/>
</dbReference>
<dbReference type="FunCoup" id="A0A6P6XQP4">
    <property type="interactions" value="532"/>
</dbReference>
<dbReference type="PANTHER" id="PTHR12197">
    <property type="entry name" value="HISTONE-LYSINE N-METHYLTRANSFERASE SMYD"/>
    <property type="match status" value="1"/>
</dbReference>
<evidence type="ECO:0000256" key="1">
    <source>
        <dbReference type="ARBA" id="ARBA00022723"/>
    </source>
</evidence>
<keyword evidence="1" id="KW-0479">Metal-binding</keyword>
<dbReference type="SUPFAM" id="SSF144232">
    <property type="entry name" value="HIT/MYND zinc finger-like"/>
    <property type="match status" value="1"/>
</dbReference>
<evidence type="ECO:0000259" key="5">
    <source>
        <dbReference type="PROSITE" id="PS50865"/>
    </source>
</evidence>
<accession>A0A6P6XQP4</accession>
<evidence type="ECO:0000313" key="7">
    <source>
        <dbReference type="RefSeq" id="XP_027195720.1"/>
    </source>
</evidence>
<gene>
    <name evidence="7" type="primary">LOC113790274</name>
</gene>
<dbReference type="Gene3D" id="6.10.140.2220">
    <property type="match status" value="1"/>
</dbReference>
<dbReference type="Proteomes" id="UP000515146">
    <property type="component" value="Unplaced"/>
</dbReference>
<dbReference type="InterPro" id="IPR002893">
    <property type="entry name" value="Znf_MYND"/>
</dbReference>
<dbReference type="AlphaFoldDB" id="A0A6P6XQP4"/>
<dbReference type="PROSITE" id="PS01360">
    <property type="entry name" value="ZF_MYND_1"/>
    <property type="match status" value="1"/>
</dbReference>
<evidence type="ECO:0000256" key="4">
    <source>
        <dbReference type="PROSITE-ProRule" id="PRU00134"/>
    </source>
</evidence>
<dbReference type="GO" id="GO:0008270">
    <property type="term" value="F:zinc ion binding"/>
    <property type="evidence" value="ECO:0007669"/>
    <property type="project" value="UniProtKB-KW"/>
</dbReference>
<dbReference type="Gene3D" id="2.170.270.10">
    <property type="entry name" value="SET domain"/>
    <property type="match status" value="1"/>
</dbReference>
<dbReference type="OrthoDB" id="1028014at2759"/>
<sequence length="379" mass="45096">MFSRRDYQVGEIISVSLPFVHVLNKEFKGKNCDYCFVECKNDDLEKCSDCEKMYYCGKDCQQKDWIQHKLECKFYKENFNQMDDIYFRFVLRLYLYLKDNPERLHERFKLLSDENSSVSFRCIYLQQFLFKDETAISFESFYKQFQLLKKEWDQGKLASDYAICNEYGLHIFNYKMQRLGIGLYIAESQLKHYCLSNTKILYNGTQLVMRATKPIKTGEQITVKNRAYPPITIPEDSNKISIMNFNFSHMCICLSCASQNDIHLMLIFLGLCREMPFAYHSYEWREMYIIHKKITSILNEVYSECDLPQILQKIIMLETYVMLHDDDEKSSVAELAKRLEIELPSVYNEIFANTYFNREEEPYVTIVKALANVEFNVKN</sequence>
<dbReference type="InterPro" id="IPR046341">
    <property type="entry name" value="SET_dom_sf"/>
</dbReference>
<organism evidence="6 7">
    <name type="scientific">Dermatophagoides pteronyssinus</name>
    <name type="common">European house dust mite</name>
    <dbReference type="NCBI Taxonomy" id="6956"/>
    <lineage>
        <taxon>Eukaryota</taxon>
        <taxon>Metazoa</taxon>
        <taxon>Ecdysozoa</taxon>
        <taxon>Arthropoda</taxon>
        <taxon>Chelicerata</taxon>
        <taxon>Arachnida</taxon>
        <taxon>Acari</taxon>
        <taxon>Acariformes</taxon>
        <taxon>Sarcoptiformes</taxon>
        <taxon>Astigmata</taxon>
        <taxon>Psoroptidia</taxon>
        <taxon>Analgoidea</taxon>
        <taxon>Pyroglyphidae</taxon>
        <taxon>Dermatophagoidinae</taxon>
        <taxon>Dermatophagoides</taxon>
    </lineage>
</organism>
<dbReference type="SUPFAM" id="SSF82199">
    <property type="entry name" value="SET domain"/>
    <property type="match status" value="1"/>
</dbReference>
<keyword evidence="6" id="KW-1185">Reference proteome</keyword>